<evidence type="ECO:0000313" key="2">
    <source>
        <dbReference type="EMBL" id="THJ29085.1"/>
    </source>
</evidence>
<dbReference type="InterPro" id="IPR003018">
    <property type="entry name" value="GAF"/>
</dbReference>
<evidence type="ECO:0000259" key="1">
    <source>
        <dbReference type="PROSITE" id="PS50883"/>
    </source>
</evidence>
<dbReference type="InterPro" id="IPR035919">
    <property type="entry name" value="EAL_sf"/>
</dbReference>
<protein>
    <submittedName>
        <fullName evidence="2">EAL domain-containing protein</fullName>
    </submittedName>
</protein>
<dbReference type="PANTHER" id="PTHR43102">
    <property type="entry name" value="SLR1143 PROTEIN"/>
    <property type="match status" value="1"/>
</dbReference>
<dbReference type="Proteomes" id="UP000305282">
    <property type="component" value="Unassembled WGS sequence"/>
</dbReference>
<feature type="domain" description="EAL" evidence="1">
    <location>
        <begin position="165"/>
        <end position="298"/>
    </location>
</feature>
<dbReference type="RefSeq" id="WP_136449698.1">
    <property type="nucleotide sequence ID" value="NZ_SSXH01001041.1"/>
</dbReference>
<dbReference type="OrthoDB" id="23692at2"/>
<dbReference type="InterPro" id="IPR029016">
    <property type="entry name" value="GAF-like_dom_sf"/>
</dbReference>
<dbReference type="Gene3D" id="3.20.20.450">
    <property type="entry name" value="EAL domain"/>
    <property type="match status" value="1"/>
</dbReference>
<dbReference type="Gene3D" id="3.30.450.40">
    <property type="match status" value="1"/>
</dbReference>
<dbReference type="AlphaFoldDB" id="A0A4S5BEN3"/>
<accession>A0A4S5BEN3</accession>
<evidence type="ECO:0000313" key="3">
    <source>
        <dbReference type="Proteomes" id="UP000305282"/>
    </source>
</evidence>
<dbReference type="PROSITE" id="PS50883">
    <property type="entry name" value="EAL"/>
    <property type="match status" value="1"/>
</dbReference>
<dbReference type="InterPro" id="IPR001633">
    <property type="entry name" value="EAL_dom"/>
</dbReference>
<dbReference type="Pfam" id="PF00563">
    <property type="entry name" value="EAL"/>
    <property type="match status" value="1"/>
</dbReference>
<gene>
    <name evidence="2" type="ORF">E7Y31_22935</name>
</gene>
<reference evidence="2 3" key="1">
    <citation type="submission" date="2019-04" db="EMBL/GenBank/DDBJ databases">
        <title>Draft genome sequences for three unisolated Alnus-infective Frankia Sp+ strains, AgTrS, AiOr and AvVan, the first sequenced Frankia strains able to sporulate in-planta.</title>
        <authorList>
            <person name="Bethencourt L."/>
            <person name="Vautrin F."/>
            <person name="Taib N."/>
            <person name="Dubost A."/>
            <person name="Castro-Garcia L."/>
            <person name="Imbaud O."/>
            <person name="Abrouk D."/>
            <person name="Fournier P."/>
            <person name="Briolay J."/>
            <person name="Nguyen A."/>
            <person name="Normand P."/>
            <person name="Fernandez M.P."/>
            <person name="Brochier-Armanet C."/>
            <person name="Herrera-Belaroussi A."/>
        </authorList>
    </citation>
    <scope>NUCLEOTIDE SEQUENCE [LARGE SCALE GENOMIC DNA]</scope>
    <source>
        <strain evidence="2 3">AvVan</strain>
    </source>
</reference>
<dbReference type="PANTHER" id="PTHR43102:SF2">
    <property type="entry name" value="GAF DOMAIN-CONTAINING PROTEIN"/>
    <property type="match status" value="1"/>
</dbReference>
<dbReference type="SMART" id="SM00065">
    <property type="entry name" value="GAF"/>
    <property type="match status" value="1"/>
</dbReference>
<organism evidence="2 3">
    <name type="scientific">Candidatus Frankia alpina</name>
    <dbReference type="NCBI Taxonomy" id="2699483"/>
    <lineage>
        <taxon>Bacteria</taxon>
        <taxon>Bacillati</taxon>
        <taxon>Actinomycetota</taxon>
        <taxon>Actinomycetes</taxon>
        <taxon>Frankiales</taxon>
        <taxon>Frankiaceae</taxon>
        <taxon>Frankia</taxon>
    </lineage>
</organism>
<dbReference type="EMBL" id="SSXH01001041">
    <property type="protein sequence ID" value="THJ29085.1"/>
    <property type="molecule type" value="Genomic_DNA"/>
</dbReference>
<keyword evidence="3" id="KW-1185">Reference proteome</keyword>
<feature type="non-terminal residue" evidence="2">
    <location>
        <position position="298"/>
    </location>
</feature>
<dbReference type="Pfam" id="PF01590">
    <property type="entry name" value="GAF"/>
    <property type="match status" value="1"/>
</dbReference>
<name>A0A4S5BEN3_9ACTN</name>
<comment type="caution">
    <text evidence="2">The sequence shown here is derived from an EMBL/GenBank/DDBJ whole genome shotgun (WGS) entry which is preliminary data.</text>
</comment>
<dbReference type="SUPFAM" id="SSF141868">
    <property type="entry name" value="EAL domain-like"/>
    <property type="match status" value="1"/>
</dbReference>
<sequence>MVPALAMAAAETELSQPDMVIADLLEILRRQLRMDLAALARVEDEHLVLQVLSGDVAGFGLHAGAAAGRRNSMLGLVLAGELPEIVADTRADPRLAGHRDVWDSGIGSYASAPIIDGEGKVYGILCCIGHQARRARPDRDGRFLRLLAAFLSDTILDLHEMWARRRQIWQEVSDLIDSGCSQIIYQPIFRLADQCIIGVEALSRFPGTRGGAQRWYTDAATVGLSTELERLAIGRALAVLPVLSGGLTLAVNASPSTISAGLLDLLPDAAGRLVIEITEHEHIGTDKHLLKAVEMLRS</sequence>
<proteinExistence type="predicted"/>
<dbReference type="SUPFAM" id="SSF55781">
    <property type="entry name" value="GAF domain-like"/>
    <property type="match status" value="1"/>
</dbReference>